<evidence type="ECO:0000313" key="9">
    <source>
        <dbReference type="EMBL" id="VWL84920.1"/>
    </source>
</evidence>
<evidence type="ECO:0000313" key="10">
    <source>
        <dbReference type="Proteomes" id="UP000419017"/>
    </source>
</evidence>
<dbReference type="NCBIfam" id="TIGR00071">
    <property type="entry name" value="hisT_truA"/>
    <property type="match status" value="1"/>
</dbReference>
<dbReference type="FunFam" id="3.30.70.580:FF:000001">
    <property type="entry name" value="tRNA pseudouridine synthase A"/>
    <property type="match status" value="1"/>
</dbReference>
<accession>A0A6I8M7W0</accession>
<feature type="binding site" evidence="4 6">
    <location>
        <position position="108"/>
    </location>
    <ligand>
        <name>substrate</name>
    </ligand>
</feature>
<comment type="caution">
    <text evidence="4">Lacks conserved residue(s) required for the propagation of feature annotation.</text>
</comment>
<dbReference type="SUPFAM" id="SSF55120">
    <property type="entry name" value="Pseudouridine synthase"/>
    <property type="match status" value="1"/>
</dbReference>
<dbReference type="Pfam" id="PF01416">
    <property type="entry name" value="PseudoU_synth_1"/>
    <property type="match status" value="2"/>
</dbReference>
<dbReference type="GO" id="GO:0160147">
    <property type="term" value="F:tRNA pseudouridine(38-40) synthase activity"/>
    <property type="evidence" value="ECO:0007669"/>
    <property type="project" value="UniProtKB-EC"/>
</dbReference>
<feature type="domain" description="Pseudouridine synthase I TruA alpha/beta" evidence="8">
    <location>
        <begin position="7"/>
        <end position="101"/>
    </location>
</feature>
<keyword evidence="10" id="KW-1185">Reference proteome</keyword>
<evidence type="ECO:0000256" key="5">
    <source>
        <dbReference type="PIRSR" id="PIRSR001430-1"/>
    </source>
</evidence>
<evidence type="ECO:0000256" key="2">
    <source>
        <dbReference type="ARBA" id="ARBA00022694"/>
    </source>
</evidence>
<evidence type="ECO:0000256" key="3">
    <source>
        <dbReference type="ARBA" id="ARBA00023235"/>
    </source>
</evidence>
<feature type="domain" description="Pseudouridine synthase I TruA alpha/beta" evidence="8">
    <location>
        <begin position="147"/>
        <end position="240"/>
    </location>
</feature>
<dbReference type="PIRSF" id="PIRSF001430">
    <property type="entry name" value="tRNA_psdUrid_synth"/>
    <property type="match status" value="1"/>
</dbReference>
<name>A0A6I8M7W0_9FUSO</name>
<keyword evidence="3 4" id="KW-0413">Isomerase</keyword>
<dbReference type="InterPro" id="IPR001406">
    <property type="entry name" value="PsdUridine_synth_TruA"/>
</dbReference>
<dbReference type="Gene3D" id="3.30.70.580">
    <property type="entry name" value="Pseudouridine synthase I, catalytic domain, N-terminal subdomain"/>
    <property type="match status" value="1"/>
</dbReference>
<evidence type="ECO:0000256" key="4">
    <source>
        <dbReference type="HAMAP-Rule" id="MF_00171"/>
    </source>
</evidence>
<dbReference type="InterPro" id="IPR020103">
    <property type="entry name" value="PsdUridine_synth_cat_dom_sf"/>
</dbReference>
<dbReference type="InterPro" id="IPR020094">
    <property type="entry name" value="TruA/RsuA/RluB/E/F_N"/>
</dbReference>
<evidence type="ECO:0000256" key="1">
    <source>
        <dbReference type="ARBA" id="ARBA00009375"/>
    </source>
</evidence>
<gene>
    <name evidence="4" type="primary">truA</name>
    <name evidence="9" type="ORF">OMES3154_00177</name>
</gene>
<dbReference type="EMBL" id="CABWIB010000001">
    <property type="protein sequence ID" value="VWL84920.1"/>
    <property type="molecule type" value="Genomic_DNA"/>
</dbReference>
<comment type="subunit">
    <text evidence="4">Homodimer.</text>
</comment>
<evidence type="ECO:0000256" key="7">
    <source>
        <dbReference type="RuleBase" id="RU003792"/>
    </source>
</evidence>
<comment type="function">
    <text evidence="4">Formation of pseudouridine at positions 38, 39 and 40 in the anticodon stem and loop of transfer RNAs.</text>
</comment>
<dbReference type="InterPro" id="IPR020097">
    <property type="entry name" value="PsdUridine_synth_TruA_a/b_dom"/>
</dbReference>
<dbReference type="GO" id="GO:0031119">
    <property type="term" value="P:tRNA pseudouridine synthesis"/>
    <property type="evidence" value="ECO:0007669"/>
    <property type="project" value="UniProtKB-UniRule"/>
</dbReference>
<proteinExistence type="inferred from homology"/>
<feature type="active site" description="Nucleophile" evidence="4 5">
    <location>
        <position position="51"/>
    </location>
</feature>
<dbReference type="RefSeq" id="WP_156682970.1">
    <property type="nucleotide sequence ID" value="NZ_CABWIB010000001.1"/>
</dbReference>
<dbReference type="PANTHER" id="PTHR11142:SF0">
    <property type="entry name" value="TRNA PSEUDOURIDINE SYNTHASE-LIKE 1"/>
    <property type="match status" value="1"/>
</dbReference>
<dbReference type="GO" id="GO:0003723">
    <property type="term" value="F:RNA binding"/>
    <property type="evidence" value="ECO:0007669"/>
    <property type="project" value="InterPro"/>
</dbReference>
<dbReference type="Gene3D" id="3.30.70.660">
    <property type="entry name" value="Pseudouridine synthase I, catalytic domain, C-terminal subdomain"/>
    <property type="match status" value="1"/>
</dbReference>
<keyword evidence="2 4" id="KW-0819">tRNA processing</keyword>
<dbReference type="InterPro" id="IPR020095">
    <property type="entry name" value="PsdUridine_synth_TruA_C"/>
</dbReference>
<organism evidence="9 10">
    <name type="scientific">Oceanivirga miroungae</name>
    <dbReference type="NCBI Taxonomy" id="1130046"/>
    <lineage>
        <taxon>Bacteria</taxon>
        <taxon>Fusobacteriati</taxon>
        <taxon>Fusobacteriota</taxon>
        <taxon>Fusobacteriia</taxon>
        <taxon>Fusobacteriales</taxon>
        <taxon>Leptotrichiaceae</taxon>
        <taxon>Oceanivirga</taxon>
    </lineage>
</organism>
<dbReference type="AlphaFoldDB" id="A0A6I8M7W0"/>
<reference evidence="9 10" key="1">
    <citation type="submission" date="2019-10" db="EMBL/GenBank/DDBJ databases">
        <authorList>
            <person name="Blom J."/>
        </authorList>
    </citation>
    <scope>NUCLEOTIDE SEQUENCE [LARGE SCALE GENOMIC DNA]</scope>
    <source>
        <strain evidence="9 10">ES3154-GLU</strain>
    </source>
</reference>
<dbReference type="HAMAP" id="MF_00171">
    <property type="entry name" value="TruA"/>
    <property type="match status" value="1"/>
</dbReference>
<dbReference type="PANTHER" id="PTHR11142">
    <property type="entry name" value="PSEUDOURIDYLATE SYNTHASE"/>
    <property type="match status" value="1"/>
</dbReference>
<evidence type="ECO:0000256" key="6">
    <source>
        <dbReference type="PIRSR" id="PIRSR001430-2"/>
    </source>
</evidence>
<comment type="similarity">
    <text evidence="1 4 7">Belongs to the tRNA pseudouridine synthase TruA family.</text>
</comment>
<comment type="catalytic activity">
    <reaction evidence="4 7">
        <text>uridine(38/39/40) in tRNA = pseudouridine(38/39/40) in tRNA</text>
        <dbReference type="Rhea" id="RHEA:22376"/>
        <dbReference type="Rhea" id="RHEA-COMP:10085"/>
        <dbReference type="Rhea" id="RHEA-COMP:10087"/>
        <dbReference type="ChEBI" id="CHEBI:65314"/>
        <dbReference type="ChEBI" id="CHEBI:65315"/>
        <dbReference type="EC" id="5.4.99.12"/>
    </reaction>
</comment>
<evidence type="ECO:0000259" key="8">
    <source>
        <dbReference type="Pfam" id="PF01416"/>
    </source>
</evidence>
<dbReference type="CDD" id="cd02570">
    <property type="entry name" value="PseudoU_synth_EcTruA"/>
    <property type="match status" value="1"/>
</dbReference>
<protein>
    <recommendedName>
        <fullName evidence="4">tRNA pseudouridine synthase A</fullName>
        <ecNumber evidence="4">5.4.99.12</ecNumber>
    </recommendedName>
    <alternativeName>
        <fullName evidence="4">tRNA pseudouridine(38-40) synthase</fullName>
    </alternativeName>
    <alternativeName>
        <fullName evidence="4">tRNA pseudouridylate synthase I</fullName>
    </alternativeName>
    <alternativeName>
        <fullName evidence="4">tRNA-uridine isomerase I</fullName>
    </alternativeName>
</protein>
<dbReference type="EC" id="5.4.99.12" evidence="4"/>
<sequence>MEIKITYSYDGSHFHGMQRQKNKITVQGEIEKVLKSVFNEDIHLISSGRTDRHVHALAQVSSFTIKKNIPLEAIKRQLNSSLFGKIRVIDIKEVNDFHPRFHAKKRVYEYRFKFIDDISPFEARYISAISYKNKLDLEKINKNLSIFIGIHNFKSFSKFDKDQNLFVREIYNAYCYIENNTYIAIIEGSGFLKSQIRLMMASCIFEDEEKIRKRLNLELESIPKKIVSPYGLYLKEVIYD</sequence>
<dbReference type="Proteomes" id="UP000419017">
    <property type="component" value="Unassembled WGS sequence"/>
</dbReference>